<dbReference type="InterPro" id="IPR008271">
    <property type="entry name" value="Ser/Thr_kinase_AS"/>
</dbReference>
<keyword evidence="7" id="KW-0539">Nucleus</keyword>
<dbReference type="InterPro" id="IPR000719">
    <property type="entry name" value="Prot_kinase_dom"/>
</dbReference>
<name>A0A0L0H6I2_SPIPD</name>
<evidence type="ECO:0000256" key="1">
    <source>
        <dbReference type="ARBA" id="ARBA00004123"/>
    </source>
</evidence>
<dbReference type="PROSITE" id="PS00108">
    <property type="entry name" value="PROTEIN_KINASE_ST"/>
    <property type="match status" value="1"/>
</dbReference>
<feature type="compositionally biased region" description="Low complexity" evidence="9">
    <location>
        <begin position="522"/>
        <end position="533"/>
    </location>
</feature>
<feature type="compositionally biased region" description="Basic residues" evidence="9">
    <location>
        <begin position="554"/>
        <end position="567"/>
    </location>
</feature>
<dbReference type="EMBL" id="KQ257469">
    <property type="protein sequence ID" value="KNC96343.1"/>
    <property type="molecule type" value="Genomic_DNA"/>
</dbReference>
<dbReference type="OrthoDB" id="2158884at2759"/>
<dbReference type="InParanoid" id="A0A0L0H6I2"/>
<keyword evidence="5 11" id="KW-0418">Kinase</keyword>
<dbReference type="GO" id="GO:0004674">
    <property type="term" value="F:protein serine/threonine kinase activity"/>
    <property type="evidence" value="ECO:0007669"/>
    <property type="project" value="UniProtKB-KW"/>
</dbReference>
<feature type="compositionally biased region" description="Basic and acidic residues" evidence="9">
    <location>
        <begin position="399"/>
        <end position="413"/>
    </location>
</feature>
<comment type="subcellular location">
    <subcellularLocation>
        <location evidence="1">Nucleus</location>
    </subcellularLocation>
</comment>
<feature type="region of interest" description="Disordered" evidence="9">
    <location>
        <begin position="610"/>
        <end position="629"/>
    </location>
</feature>
<keyword evidence="3" id="KW-0808">Transferase</keyword>
<dbReference type="PROSITE" id="PS50011">
    <property type="entry name" value="PROTEIN_KINASE_DOM"/>
    <property type="match status" value="1"/>
</dbReference>
<feature type="compositionally biased region" description="Basic and acidic residues" evidence="9">
    <location>
        <begin position="424"/>
        <end position="448"/>
    </location>
</feature>
<evidence type="ECO:0000256" key="8">
    <source>
        <dbReference type="PROSITE-ProRule" id="PRU10141"/>
    </source>
</evidence>
<evidence type="ECO:0000256" key="6">
    <source>
        <dbReference type="ARBA" id="ARBA00022840"/>
    </source>
</evidence>
<gene>
    <name evidence="11" type="ORF">SPPG_08244</name>
</gene>
<evidence type="ECO:0000256" key="3">
    <source>
        <dbReference type="ARBA" id="ARBA00022679"/>
    </source>
</evidence>
<evidence type="ECO:0000313" key="11">
    <source>
        <dbReference type="EMBL" id="KNC96343.1"/>
    </source>
</evidence>
<feature type="domain" description="Protein kinase" evidence="10">
    <location>
        <begin position="18"/>
        <end position="303"/>
    </location>
</feature>
<feature type="region of interest" description="Disordered" evidence="9">
    <location>
        <begin position="399"/>
        <end position="588"/>
    </location>
</feature>
<keyword evidence="2" id="KW-0723">Serine/threonine-protein kinase</keyword>
<protein>
    <submittedName>
        <fullName evidence="11">CMGC/RCK protein kinase</fullName>
    </submittedName>
</protein>
<dbReference type="Gene3D" id="3.30.200.20">
    <property type="entry name" value="Phosphorylase Kinase, domain 1"/>
    <property type="match status" value="1"/>
</dbReference>
<dbReference type="AlphaFoldDB" id="A0A0L0H6I2"/>
<evidence type="ECO:0000256" key="4">
    <source>
        <dbReference type="ARBA" id="ARBA00022741"/>
    </source>
</evidence>
<dbReference type="RefSeq" id="XP_016604383.1">
    <property type="nucleotide sequence ID" value="XM_016756404.1"/>
</dbReference>
<dbReference type="GO" id="GO:0005634">
    <property type="term" value="C:nucleus"/>
    <property type="evidence" value="ECO:0007669"/>
    <property type="project" value="UniProtKB-SubCell"/>
</dbReference>
<reference evidence="11 12" key="1">
    <citation type="submission" date="2009-08" db="EMBL/GenBank/DDBJ databases">
        <title>The Genome Sequence of Spizellomyces punctatus strain DAOM BR117.</title>
        <authorList>
            <consortium name="The Broad Institute Genome Sequencing Platform"/>
            <person name="Russ C."/>
            <person name="Cuomo C."/>
            <person name="Shea T."/>
            <person name="Young S.K."/>
            <person name="Zeng Q."/>
            <person name="Koehrsen M."/>
            <person name="Haas B."/>
            <person name="Borodovsky M."/>
            <person name="Guigo R."/>
            <person name="Alvarado L."/>
            <person name="Berlin A."/>
            <person name="Bochicchio J."/>
            <person name="Borenstein D."/>
            <person name="Chapman S."/>
            <person name="Chen Z."/>
            <person name="Engels R."/>
            <person name="Freedman E."/>
            <person name="Gellesch M."/>
            <person name="Goldberg J."/>
            <person name="Griggs A."/>
            <person name="Gujja S."/>
            <person name="Heiman D."/>
            <person name="Hepburn T."/>
            <person name="Howarth C."/>
            <person name="Jen D."/>
            <person name="Larson L."/>
            <person name="Lewis B."/>
            <person name="Mehta T."/>
            <person name="Park D."/>
            <person name="Pearson M."/>
            <person name="Roberts A."/>
            <person name="Saif S."/>
            <person name="Shenoy N."/>
            <person name="Sisk P."/>
            <person name="Stolte C."/>
            <person name="Sykes S."/>
            <person name="Thomson T."/>
            <person name="Walk T."/>
            <person name="White J."/>
            <person name="Yandava C."/>
            <person name="Burger G."/>
            <person name="Gray M.W."/>
            <person name="Holland P.W.H."/>
            <person name="King N."/>
            <person name="Lang F.B.F."/>
            <person name="Roger A.J."/>
            <person name="Ruiz-Trillo I."/>
            <person name="Lander E."/>
            <person name="Nusbaum C."/>
        </authorList>
    </citation>
    <scope>NUCLEOTIDE SEQUENCE [LARGE SCALE GENOMIC DNA]</scope>
    <source>
        <strain evidence="11 12">DAOM BR117</strain>
    </source>
</reference>
<feature type="region of interest" description="Disordered" evidence="9">
    <location>
        <begin position="655"/>
        <end position="699"/>
    </location>
</feature>
<keyword evidence="12" id="KW-1185">Reference proteome</keyword>
<dbReference type="GeneID" id="27691418"/>
<dbReference type="Gene3D" id="1.10.510.10">
    <property type="entry name" value="Transferase(Phosphotransferase) domain 1"/>
    <property type="match status" value="1"/>
</dbReference>
<dbReference type="VEuPathDB" id="FungiDB:SPPG_08244"/>
<feature type="region of interest" description="Disordered" evidence="9">
    <location>
        <begin position="330"/>
        <end position="356"/>
    </location>
</feature>
<sequence>MGKEETEDRGTTSKLEDYRLMCKLGEGTFSEVLKVKQKKSGKISAMKRFRKHFNSYDEIENLREIQALRRLNPHQHIIDLEDIIFDPKHGILSLNFELMECNLYELISQRKTSASITEGKAKLFMYQICKALEYIHGKGIFHRDIKPENILVKDNNIKIADFGSCRGIHSKQPYTEYIATRWYRSPECLLTEGIYSYKMDIWGAGCVLFEIVSRVPLFPGTNELDQLHRIHAVMGTPSKDLLKHMLGPKMNSLKYNFPQKEGTGIRPLIPHISQDCVDLINALLAYNPEERITSREALKHAYFRDLQPEMERSKSSRSAAALRSAKRIASLAQQGSLPSVPIKKKSSNELDAAPVEEKPAPSYTYIKAPKPVAQAPSLPTLPQKAVAESAPVAVEPVHHAPADTRHDPVKKTEAAGGGQPSQPHESKHESKHEQKHEQQHERKHEPKHAVPKPQDTTRPPLQPINHPVPEPQSETLHAVPQHITARHAPQAHPPSPPTATSTLPPILSVPPLHVRQPDTSDTHSTTSSLSTSSFYAKFKQQMDDKKAAESVLARARRIRAPSGRKRGGGPSAGRRQNVPGGDARGAGQWGHSLVAKNMTTVHKLPSIAGVSQQPQQYHHPSQPTTLPSLTVAKPDAEKMRAKHGIMGQKDTFVLPSLSSKPKHVGTTGPGAGGGGGSEDRVPMQLPSIKAQTKKYEPQR</sequence>
<dbReference type="InterPro" id="IPR011009">
    <property type="entry name" value="Kinase-like_dom_sf"/>
</dbReference>
<evidence type="ECO:0000313" key="12">
    <source>
        <dbReference type="Proteomes" id="UP000053201"/>
    </source>
</evidence>
<dbReference type="SMART" id="SM00220">
    <property type="entry name" value="S_TKc"/>
    <property type="match status" value="1"/>
</dbReference>
<evidence type="ECO:0000256" key="2">
    <source>
        <dbReference type="ARBA" id="ARBA00022527"/>
    </source>
</evidence>
<dbReference type="InterPro" id="IPR050117">
    <property type="entry name" value="MAPK"/>
</dbReference>
<accession>A0A0L0H6I2</accession>
<dbReference type="PROSITE" id="PS00107">
    <property type="entry name" value="PROTEIN_KINASE_ATP"/>
    <property type="match status" value="1"/>
</dbReference>
<feature type="binding site" evidence="8">
    <location>
        <position position="47"/>
    </location>
    <ligand>
        <name>ATP</name>
        <dbReference type="ChEBI" id="CHEBI:30616"/>
    </ligand>
</feature>
<feature type="compositionally biased region" description="Gly residues" evidence="9">
    <location>
        <begin position="667"/>
        <end position="676"/>
    </location>
</feature>
<keyword evidence="6 8" id="KW-0067">ATP-binding</keyword>
<dbReference type="PANTHER" id="PTHR24055">
    <property type="entry name" value="MITOGEN-ACTIVATED PROTEIN KINASE"/>
    <property type="match status" value="1"/>
</dbReference>
<proteinExistence type="predicted"/>
<feature type="compositionally biased region" description="Pro residues" evidence="9">
    <location>
        <begin position="460"/>
        <end position="470"/>
    </location>
</feature>
<dbReference type="Pfam" id="PF00069">
    <property type="entry name" value="Pkinase"/>
    <property type="match status" value="1"/>
</dbReference>
<organism evidence="11 12">
    <name type="scientific">Spizellomyces punctatus (strain DAOM BR117)</name>
    <dbReference type="NCBI Taxonomy" id="645134"/>
    <lineage>
        <taxon>Eukaryota</taxon>
        <taxon>Fungi</taxon>
        <taxon>Fungi incertae sedis</taxon>
        <taxon>Chytridiomycota</taxon>
        <taxon>Chytridiomycota incertae sedis</taxon>
        <taxon>Chytridiomycetes</taxon>
        <taxon>Spizellomycetales</taxon>
        <taxon>Spizellomycetaceae</taxon>
        <taxon>Spizellomyces</taxon>
    </lineage>
</organism>
<evidence type="ECO:0000256" key="9">
    <source>
        <dbReference type="SAM" id="MobiDB-lite"/>
    </source>
</evidence>
<feature type="compositionally biased region" description="Low complexity" evidence="9">
    <location>
        <begin position="611"/>
        <end position="623"/>
    </location>
</feature>
<dbReference type="OMA" id="CEVDWWS"/>
<dbReference type="STRING" id="645134.A0A0L0H6I2"/>
<evidence type="ECO:0000256" key="5">
    <source>
        <dbReference type="ARBA" id="ARBA00022777"/>
    </source>
</evidence>
<dbReference type="FunFam" id="1.10.510.10:FF:000624">
    <property type="entry name" value="Mitogen-activated protein kinase"/>
    <property type="match status" value="1"/>
</dbReference>
<evidence type="ECO:0000259" key="10">
    <source>
        <dbReference type="PROSITE" id="PS50011"/>
    </source>
</evidence>
<evidence type="ECO:0000256" key="7">
    <source>
        <dbReference type="ARBA" id="ARBA00023242"/>
    </source>
</evidence>
<dbReference type="GO" id="GO:0005524">
    <property type="term" value="F:ATP binding"/>
    <property type="evidence" value="ECO:0007669"/>
    <property type="project" value="UniProtKB-UniRule"/>
</dbReference>
<dbReference type="InterPro" id="IPR017441">
    <property type="entry name" value="Protein_kinase_ATP_BS"/>
</dbReference>
<dbReference type="Proteomes" id="UP000053201">
    <property type="component" value="Unassembled WGS sequence"/>
</dbReference>
<keyword evidence="4 8" id="KW-0547">Nucleotide-binding</keyword>
<dbReference type="SUPFAM" id="SSF56112">
    <property type="entry name" value="Protein kinase-like (PK-like)"/>
    <property type="match status" value="1"/>
</dbReference>
<dbReference type="eggNOG" id="KOG0661">
    <property type="taxonomic scope" value="Eukaryota"/>
</dbReference>
<dbReference type="FunFam" id="3.30.200.20:FF:000271">
    <property type="entry name" value="MAPK/MAK/MRK overlapping kinase"/>
    <property type="match status" value="1"/>
</dbReference>